<reference evidence="1 2" key="1">
    <citation type="submission" date="2016-11" db="EMBL/GenBank/DDBJ databases">
        <authorList>
            <person name="Jaros S."/>
            <person name="Januszkiewicz K."/>
            <person name="Wedrychowicz H."/>
        </authorList>
    </citation>
    <scope>NUCLEOTIDE SEQUENCE [LARGE SCALE GENOMIC DNA]</scope>
    <source>
        <strain evidence="1 2">Y1</strain>
    </source>
</reference>
<dbReference type="InterPro" id="IPR016024">
    <property type="entry name" value="ARM-type_fold"/>
</dbReference>
<dbReference type="RefSeq" id="WP_072949587.1">
    <property type="nucleotide sequence ID" value="NZ_FRCT01000004.1"/>
</dbReference>
<accession>A0A1M7IC47</accession>
<dbReference type="Proteomes" id="UP000184394">
    <property type="component" value="Unassembled WGS sequence"/>
</dbReference>
<sequence length="539" mass="63296">MFSFLKHKNEKVSPDPQLIVHTDKAYEKKLPTIGEERITLSVNELLDGKYTYAQLLLENFFYVNKKLQKIVAQSLLEMLNSLSAKKWYTFSDSCRGYCRSNYLIPRSISQADLTIEKYPHLSDEEFAALLSIGTFHYNGYFREECLRKLADYNDHLRYFYIRMNDWVKEIRDASTEILKELLPKCSLYHIIRDTSIFERLHFSNRRSEKHFDEIFSIICERIKNELNAEHIRQLLGEEPFVRNSFYRFGCQNELFSKEILEFIIEHEPFGNSKERVLLHKLSKFGCSDSDYERYIRHKCPNVRYIALLKRYEKLNNAWDGLEELLTDNASKVRSLTAFIMKKFKGFDARNYYLGLLGTKNTSIALNDLGTYGTKADAETVKNFVFSDNNSIALKALHSYGKLMGADGADFYWEQLCSEDTQMCIEAYRIITSNRILFVTDSIWKEYQLRSGTVNGNYFIFLLCNQTDWERMKYLVKLYADETLDDTLKAKVSFSLHRRNMYKVLPAKTANELTSVIYEHKNKLGKLADELLFDISKAKR</sequence>
<dbReference type="EMBL" id="FRCT01000004">
    <property type="protein sequence ID" value="SHM38280.1"/>
    <property type="molecule type" value="Genomic_DNA"/>
</dbReference>
<evidence type="ECO:0000313" key="2">
    <source>
        <dbReference type="Proteomes" id="UP000184394"/>
    </source>
</evidence>
<dbReference type="AlphaFoldDB" id="A0A1M7IC47"/>
<gene>
    <name evidence="1" type="ORF">SAMN04487860_10435</name>
</gene>
<protein>
    <submittedName>
        <fullName evidence="1">Uncharacterized protein</fullName>
    </submittedName>
</protein>
<dbReference type="SUPFAM" id="SSF48371">
    <property type="entry name" value="ARM repeat"/>
    <property type="match status" value="1"/>
</dbReference>
<proteinExistence type="predicted"/>
<organism evidence="1 2">
    <name type="scientific">Ruminococcus flavefaciens</name>
    <dbReference type="NCBI Taxonomy" id="1265"/>
    <lineage>
        <taxon>Bacteria</taxon>
        <taxon>Bacillati</taxon>
        <taxon>Bacillota</taxon>
        <taxon>Clostridia</taxon>
        <taxon>Eubacteriales</taxon>
        <taxon>Oscillospiraceae</taxon>
        <taxon>Ruminococcus</taxon>
    </lineage>
</organism>
<dbReference type="OrthoDB" id="9776303at2"/>
<evidence type="ECO:0000313" key="1">
    <source>
        <dbReference type="EMBL" id="SHM38280.1"/>
    </source>
</evidence>
<name>A0A1M7IC47_RUMFL</name>